<dbReference type="InterPro" id="IPR014710">
    <property type="entry name" value="RmlC-like_jellyroll"/>
</dbReference>
<reference evidence="2 3" key="1">
    <citation type="submission" date="2019-02" db="EMBL/GenBank/DDBJ databases">
        <authorList>
            <consortium name="Pathogen Informatics"/>
        </authorList>
    </citation>
    <scope>NUCLEOTIDE SEQUENCE [LARGE SCALE GENOMIC DNA]</scope>
    <source>
        <strain evidence="2 3">3012STDY7078512</strain>
    </source>
</reference>
<protein>
    <submittedName>
        <fullName evidence="2">O-antigen related protein</fullName>
    </submittedName>
</protein>
<dbReference type="OrthoDB" id="981227at2"/>
<feature type="domain" description="Cupin fold metalloprotein WbuC cupin" evidence="1">
    <location>
        <begin position="3"/>
        <end position="83"/>
    </location>
</feature>
<dbReference type="RefSeq" id="WP_131753089.1">
    <property type="nucleotide sequence ID" value="NZ_CAACYH010000007.1"/>
</dbReference>
<dbReference type="InterPro" id="IPR027565">
    <property type="entry name" value="Cupin_WbuC"/>
</dbReference>
<dbReference type="SUPFAM" id="SSF51182">
    <property type="entry name" value="RmlC-like cupins"/>
    <property type="match status" value="1"/>
</dbReference>
<evidence type="ECO:0000313" key="2">
    <source>
        <dbReference type="EMBL" id="VFB15471.1"/>
    </source>
</evidence>
<evidence type="ECO:0000313" key="3">
    <source>
        <dbReference type="Proteomes" id="UP000396835"/>
    </source>
</evidence>
<dbReference type="NCBIfam" id="TIGR04366">
    <property type="entry name" value="cupin_WbuC"/>
    <property type="match status" value="1"/>
</dbReference>
<dbReference type="InterPro" id="IPR046058">
    <property type="entry name" value="WbuC_cupin"/>
</dbReference>
<dbReference type="Gene3D" id="2.60.120.10">
    <property type="entry name" value="Jelly Rolls"/>
    <property type="match status" value="1"/>
</dbReference>
<name>A0A449I7R4_9BACE</name>
<dbReference type="AlphaFoldDB" id="A0A449I7R4"/>
<dbReference type="InterPro" id="IPR011051">
    <property type="entry name" value="RmlC_Cupin_sf"/>
</dbReference>
<dbReference type="Pfam" id="PF19480">
    <property type="entry name" value="DUF6016"/>
    <property type="match status" value="1"/>
</dbReference>
<dbReference type="EMBL" id="CAACYH010000007">
    <property type="protein sequence ID" value="VFB15471.1"/>
    <property type="molecule type" value="Genomic_DNA"/>
</dbReference>
<accession>A0A449I7R4</accession>
<evidence type="ECO:0000259" key="1">
    <source>
        <dbReference type="Pfam" id="PF19480"/>
    </source>
</evidence>
<sequence length="131" mass="15145">MLIDSSIINKIKAEAEHSPRRRMNFCLHEDFFSNAQKMLNYFLPDTVVPIHRHQTKNETYIIISGKVEVIFTNDHKEVCNTFILNRENGVYGIDIPKGQWHTIKVKEPSLIFECSDGPYIPLLEDDILGSL</sequence>
<proteinExistence type="predicted"/>
<dbReference type="Proteomes" id="UP000396835">
    <property type="component" value="Unassembled WGS sequence"/>
</dbReference>
<gene>
    <name evidence="2" type="ORF">NCTC7812_03060</name>
</gene>
<organism evidence="2 3">
    <name type="scientific">Prevotella heparinolytica</name>
    <dbReference type="NCBI Taxonomy" id="28113"/>
    <lineage>
        <taxon>Bacteria</taxon>
        <taxon>Pseudomonadati</taxon>
        <taxon>Bacteroidota</taxon>
        <taxon>Bacteroidia</taxon>
        <taxon>Bacteroidales</taxon>
        <taxon>Bacteroidaceae</taxon>
        <taxon>Bacteroides</taxon>
    </lineage>
</organism>